<dbReference type="InterPro" id="IPR007147">
    <property type="entry name" value="TF_Vhr"/>
</dbReference>
<feature type="compositionally biased region" description="Low complexity" evidence="1">
    <location>
        <begin position="353"/>
        <end position="371"/>
    </location>
</feature>
<evidence type="ECO:0000313" key="3">
    <source>
        <dbReference type="Proteomes" id="UP001362899"/>
    </source>
</evidence>
<feature type="compositionally biased region" description="Low complexity" evidence="1">
    <location>
        <begin position="314"/>
        <end position="328"/>
    </location>
</feature>
<reference evidence="2 3" key="1">
    <citation type="journal article" date="2023" name="Elife">
        <title>Identification of key yeast species and microbe-microbe interactions impacting larval growth of Drosophila in the wild.</title>
        <authorList>
            <person name="Mure A."/>
            <person name="Sugiura Y."/>
            <person name="Maeda R."/>
            <person name="Honda K."/>
            <person name="Sakurai N."/>
            <person name="Takahashi Y."/>
            <person name="Watada M."/>
            <person name="Katoh T."/>
            <person name="Gotoh A."/>
            <person name="Gotoh Y."/>
            <person name="Taniguchi I."/>
            <person name="Nakamura K."/>
            <person name="Hayashi T."/>
            <person name="Katayama T."/>
            <person name="Uemura T."/>
            <person name="Hattori Y."/>
        </authorList>
    </citation>
    <scope>NUCLEOTIDE SEQUENCE [LARGE SCALE GENOMIC DNA]</scope>
    <source>
        <strain evidence="2 3">SB-73</strain>
    </source>
</reference>
<dbReference type="EMBL" id="BTGC01000003">
    <property type="protein sequence ID" value="GMM50638.1"/>
    <property type="molecule type" value="Genomic_DNA"/>
</dbReference>
<feature type="region of interest" description="Disordered" evidence="1">
    <location>
        <begin position="417"/>
        <end position="474"/>
    </location>
</feature>
<accession>A0AAV5RIS4</accession>
<sequence>MESTSTLRDRLGFKDSGRWKQFCARRLQLIHNLSLNLRKASEQEEQVRALASELCAEYGFSAQAKPDFEKLLIAGIQSVRRNQKRSGRQFAMVPVLNVVGCRTENLHLDDRKIASSEFHSNNVPLPSATGVPHTQQQRDYTKTDTNDFSAPAADSPLTQSLAARIGVLRDLITSSGSRVALNSNTLIRLNAQSILSIAVSTAVMHAKLPEAGALSLLNTVNSGLLVNALCDVVDPKITVTKFLDCLGTLAASLVHGPLLLGALQALFVCLAQISEATVPRMISILDQCSLRDRGSSQPPQMNQPSQPVSPQPSFPQSQVSSSTSLNSQDISRGQGQEAPQIHQGHQFPQIPQVPSVGHVSPVPSIPSTSPVPQMVQVQNTSVQTPQIPQIPHVPQVPQVTQVPQVLQLSQLPNQGVHIPPISISPTPLANRSSSQPQIHSQPLSHSAPLTPLHPNPQHTPESHSQPHSQSATPALKTESFERPIFSLTEPQVISVAGPDRQVTLRFNDKSLKLTYSPLKATPPTIGEIIDNARHSFSIPLSTVVRIKDMRTSKIIESNSELIDSFCMPEVQLELIVPPPMLIDSLKLPKRSNIKFTPLAPIMFNEKNVSN</sequence>
<name>A0AAV5RIS4_STABA</name>
<feature type="compositionally biased region" description="Polar residues" evidence="1">
    <location>
        <begin position="423"/>
        <end position="444"/>
    </location>
</feature>
<dbReference type="AlphaFoldDB" id="A0AAV5RIS4"/>
<evidence type="ECO:0000256" key="1">
    <source>
        <dbReference type="SAM" id="MobiDB-lite"/>
    </source>
</evidence>
<feature type="compositionally biased region" description="Polar residues" evidence="1">
    <location>
        <begin position="456"/>
        <end position="472"/>
    </location>
</feature>
<gene>
    <name evidence="2" type="ORF">DASB73_015960</name>
</gene>
<evidence type="ECO:0000313" key="2">
    <source>
        <dbReference type="EMBL" id="GMM50638.1"/>
    </source>
</evidence>
<feature type="compositionally biased region" description="Low complexity" evidence="1">
    <location>
        <begin position="295"/>
        <end position="306"/>
    </location>
</feature>
<organism evidence="2 3">
    <name type="scientific">Starmerella bacillaris</name>
    <name type="common">Yeast</name>
    <name type="synonym">Candida zemplinina</name>
    <dbReference type="NCBI Taxonomy" id="1247836"/>
    <lineage>
        <taxon>Eukaryota</taxon>
        <taxon>Fungi</taxon>
        <taxon>Dikarya</taxon>
        <taxon>Ascomycota</taxon>
        <taxon>Saccharomycotina</taxon>
        <taxon>Dipodascomycetes</taxon>
        <taxon>Dipodascales</taxon>
        <taxon>Trichomonascaceae</taxon>
        <taxon>Starmerella</taxon>
    </lineage>
</organism>
<dbReference type="Pfam" id="PF04001">
    <property type="entry name" value="Vhr1"/>
    <property type="match status" value="1"/>
</dbReference>
<feature type="region of interest" description="Disordered" evidence="1">
    <location>
        <begin position="291"/>
        <end position="371"/>
    </location>
</feature>
<protein>
    <submittedName>
        <fullName evidence="2">Vhr1 protein</fullName>
    </submittedName>
</protein>
<keyword evidence="3" id="KW-1185">Reference proteome</keyword>
<proteinExistence type="predicted"/>
<dbReference type="Proteomes" id="UP001362899">
    <property type="component" value="Unassembled WGS sequence"/>
</dbReference>
<comment type="caution">
    <text evidence="2">The sequence shown here is derived from an EMBL/GenBank/DDBJ whole genome shotgun (WGS) entry which is preliminary data.</text>
</comment>
<feature type="region of interest" description="Disordered" evidence="1">
    <location>
        <begin position="119"/>
        <end position="154"/>
    </location>
</feature>